<evidence type="ECO:0000256" key="2">
    <source>
        <dbReference type="ARBA" id="ARBA00022801"/>
    </source>
</evidence>
<feature type="domain" description="Inositol polyphosphate-related phosphatase" evidence="3">
    <location>
        <begin position="199"/>
        <end position="485"/>
    </location>
</feature>
<dbReference type="InterPro" id="IPR036691">
    <property type="entry name" value="Endo/exonu/phosph_ase_sf"/>
</dbReference>
<keyword evidence="5" id="KW-1185">Reference proteome</keyword>
<dbReference type="EMBL" id="JAHRHJ020000002">
    <property type="protein sequence ID" value="KAH9326330.1"/>
    <property type="molecule type" value="Genomic_DNA"/>
</dbReference>
<accession>A0AA38LKY3</accession>
<dbReference type="PANTHER" id="PTHR45666">
    <property type="entry name" value="TYPE IV INOSITOL POLYPHOSPHATE 5-PHOSPHATASE 9"/>
    <property type="match status" value="1"/>
</dbReference>
<dbReference type="SUPFAM" id="SSF56219">
    <property type="entry name" value="DNase I-like"/>
    <property type="match status" value="1"/>
</dbReference>
<dbReference type="PANTHER" id="PTHR45666:SF22">
    <property type="entry name" value="TYPE I INOSITOL POLYPHOSPHATE 5-PHOSPHATASE 4"/>
    <property type="match status" value="1"/>
</dbReference>
<dbReference type="GO" id="GO:0004439">
    <property type="term" value="F:phosphatidylinositol-4,5-bisphosphate 5-phosphatase activity"/>
    <property type="evidence" value="ECO:0007669"/>
    <property type="project" value="TreeGrafter"/>
</dbReference>
<dbReference type="GO" id="GO:0046856">
    <property type="term" value="P:phosphatidylinositol dephosphorylation"/>
    <property type="evidence" value="ECO:0007669"/>
    <property type="project" value="InterPro"/>
</dbReference>
<dbReference type="Pfam" id="PF22669">
    <property type="entry name" value="Exo_endo_phos2"/>
    <property type="match status" value="2"/>
</dbReference>
<dbReference type="GO" id="GO:0004445">
    <property type="term" value="F:inositol-polyphosphate 5-phosphatase activity"/>
    <property type="evidence" value="ECO:0007669"/>
    <property type="project" value="InterPro"/>
</dbReference>
<evidence type="ECO:0000313" key="4">
    <source>
        <dbReference type="EMBL" id="KAH9326330.1"/>
    </source>
</evidence>
<dbReference type="OMA" id="RINHKAG"/>
<gene>
    <name evidence="4" type="ORF">KI387_006508</name>
</gene>
<comment type="caution">
    <text evidence="4">The sequence shown here is derived from an EMBL/GenBank/DDBJ whole genome shotgun (WGS) entry which is preliminary data.</text>
</comment>
<sequence>YQWPNLVARKWLNMKTKADEFHTDNIFQEKLLSKTEYHSLKPHISQATDAQNLRVFVGTWNVGGKAPYNGLNLDEWLHTSSAPADIYVLGFQEIVPLNAGNVLGVEDNGPAAKWLALIRQTLNTNTSQSNSFSPYSRDGPTASSEAPYSFDFDFAGSQVHKNSVPYQRKLFQASNLLSIPKGETKISSIKPKKKFILDDNLSLGIINPVDLNTSFRSENENGFSGRESPCTVLHSPMSYSSPSDRSESGELNYRFDSSEPNFCLAASKQMVGMFLCVWVRTDLRQHVRDLKVSCVGCGLMGYLGNKGSISISMLYQKTSFCFVCCHLASGEKRGDNVRRNSDVMKIIKKTHFPQINEFLVKKNPKTILEHDRIIWLGDLNYRLALHYADSKRLVKKNHWKALLNRDQLRTEKKAGHIFRGWNEGEIYFPPTYKYYQNSDHYIKENLRSTTKRRTPAWCDRILWYGKGLTQLYYDRGELKLSDHRP</sequence>
<dbReference type="AlphaFoldDB" id="A0AA38LKY3"/>
<evidence type="ECO:0000256" key="1">
    <source>
        <dbReference type="ARBA" id="ARBA00010768"/>
    </source>
</evidence>
<dbReference type="Proteomes" id="UP000824469">
    <property type="component" value="Unassembled WGS sequence"/>
</dbReference>
<feature type="non-terminal residue" evidence="4">
    <location>
        <position position="1"/>
    </location>
</feature>
<dbReference type="GO" id="GO:0034485">
    <property type="term" value="F:phosphatidylinositol-3,4,5-trisphosphate 5-phosphatase activity"/>
    <property type="evidence" value="ECO:0007669"/>
    <property type="project" value="TreeGrafter"/>
</dbReference>
<dbReference type="InterPro" id="IPR000300">
    <property type="entry name" value="IPPc"/>
</dbReference>
<dbReference type="InterPro" id="IPR045849">
    <property type="entry name" value="IP5P_plant"/>
</dbReference>
<proteinExistence type="inferred from homology"/>
<protein>
    <recommendedName>
        <fullName evidence="3">Inositol polyphosphate-related phosphatase domain-containing protein</fullName>
    </recommendedName>
</protein>
<keyword evidence="2" id="KW-0378">Hydrolase</keyword>
<name>A0AA38LKY3_TAXCH</name>
<feature type="non-terminal residue" evidence="4">
    <location>
        <position position="485"/>
    </location>
</feature>
<organism evidence="4 5">
    <name type="scientific">Taxus chinensis</name>
    <name type="common">Chinese yew</name>
    <name type="synonym">Taxus wallichiana var. chinensis</name>
    <dbReference type="NCBI Taxonomy" id="29808"/>
    <lineage>
        <taxon>Eukaryota</taxon>
        <taxon>Viridiplantae</taxon>
        <taxon>Streptophyta</taxon>
        <taxon>Embryophyta</taxon>
        <taxon>Tracheophyta</taxon>
        <taxon>Spermatophyta</taxon>
        <taxon>Pinopsida</taxon>
        <taxon>Pinidae</taxon>
        <taxon>Conifers II</taxon>
        <taxon>Cupressales</taxon>
        <taxon>Taxaceae</taxon>
        <taxon>Taxus</taxon>
    </lineage>
</organism>
<comment type="similarity">
    <text evidence="1">Belongs to the inositol polyphosphate 5-phosphatase family.</text>
</comment>
<dbReference type="SMART" id="SM00128">
    <property type="entry name" value="IPPc"/>
    <property type="match status" value="1"/>
</dbReference>
<reference evidence="4 5" key="1">
    <citation type="journal article" date="2021" name="Nat. Plants">
        <title>The Taxus genome provides insights into paclitaxel biosynthesis.</title>
        <authorList>
            <person name="Xiong X."/>
            <person name="Gou J."/>
            <person name="Liao Q."/>
            <person name="Li Y."/>
            <person name="Zhou Q."/>
            <person name="Bi G."/>
            <person name="Li C."/>
            <person name="Du R."/>
            <person name="Wang X."/>
            <person name="Sun T."/>
            <person name="Guo L."/>
            <person name="Liang H."/>
            <person name="Lu P."/>
            <person name="Wu Y."/>
            <person name="Zhang Z."/>
            <person name="Ro D.K."/>
            <person name="Shang Y."/>
            <person name="Huang S."/>
            <person name="Yan J."/>
        </authorList>
    </citation>
    <scope>NUCLEOTIDE SEQUENCE [LARGE SCALE GENOMIC DNA]</scope>
    <source>
        <strain evidence="4">Ta-2019</strain>
    </source>
</reference>
<dbReference type="Gene3D" id="3.60.10.10">
    <property type="entry name" value="Endonuclease/exonuclease/phosphatase"/>
    <property type="match status" value="2"/>
</dbReference>
<evidence type="ECO:0000259" key="3">
    <source>
        <dbReference type="SMART" id="SM00128"/>
    </source>
</evidence>
<evidence type="ECO:0000313" key="5">
    <source>
        <dbReference type="Proteomes" id="UP000824469"/>
    </source>
</evidence>